<dbReference type="GO" id="GO:0006281">
    <property type="term" value="P:DNA repair"/>
    <property type="evidence" value="ECO:0007669"/>
    <property type="project" value="InterPro"/>
</dbReference>
<reference evidence="8" key="1">
    <citation type="journal article" date="2023" name="Mol. Phylogenet. Evol.">
        <title>Genome-scale phylogeny and comparative genomics of the fungal order Sordariales.</title>
        <authorList>
            <person name="Hensen N."/>
            <person name="Bonometti L."/>
            <person name="Westerberg I."/>
            <person name="Brannstrom I.O."/>
            <person name="Guillou S."/>
            <person name="Cros-Aarteil S."/>
            <person name="Calhoun S."/>
            <person name="Haridas S."/>
            <person name="Kuo A."/>
            <person name="Mondo S."/>
            <person name="Pangilinan J."/>
            <person name="Riley R."/>
            <person name="LaButti K."/>
            <person name="Andreopoulos B."/>
            <person name="Lipzen A."/>
            <person name="Chen C."/>
            <person name="Yan M."/>
            <person name="Daum C."/>
            <person name="Ng V."/>
            <person name="Clum A."/>
            <person name="Steindorff A."/>
            <person name="Ohm R.A."/>
            <person name="Martin F."/>
            <person name="Silar P."/>
            <person name="Natvig D.O."/>
            <person name="Lalanne C."/>
            <person name="Gautier V."/>
            <person name="Ament-Velasquez S.L."/>
            <person name="Kruys A."/>
            <person name="Hutchinson M.I."/>
            <person name="Powell A.J."/>
            <person name="Barry K."/>
            <person name="Miller A.N."/>
            <person name="Grigoriev I.V."/>
            <person name="Debuchy R."/>
            <person name="Gladieux P."/>
            <person name="Hiltunen Thoren M."/>
            <person name="Johannesson H."/>
        </authorList>
    </citation>
    <scope>NUCLEOTIDE SEQUENCE</scope>
    <source>
        <strain evidence="8">CBS 359.72</strain>
    </source>
</reference>
<comment type="caution">
    <text evidence="8">The sequence shown here is derived from an EMBL/GenBank/DDBJ whole genome shotgun (WGS) entry which is preliminary data.</text>
</comment>
<evidence type="ECO:0000256" key="6">
    <source>
        <dbReference type="SAM" id="MobiDB-lite"/>
    </source>
</evidence>
<feature type="compositionally biased region" description="Low complexity" evidence="6">
    <location>
        <begin position="72"/>
        <end position="81"/>
    </location>
</feature>
<dbReference type="Gene3D" id="3.40.10.10">
    <property type="entry name" value="DNA Methylphosphotriester Repair Domain"/>
    <property type="match status" value="1"/>
</dbReference>
<dbReference type="Gene3D" id="1.10.10.60">
    <property type="entry name" value="Homeodomain-like"/>
    <property type="match status" value="1"/>
</dbReference>
<dbReference type="AlphaFoldDB" id="A0AAN7CNL4"/>
<accession>A0AAN7CNL4</accession>
<protein>
    <recommendedName>
        <fullName evidence="7">HTH araC/xylS-type domain-containing protein</fullName>
    </recommendedName>
</protein>
<feature type="domain" description="HTH araC/xylS-type" evidence="7">
    <location>
        <begin position="95"/>
        <end position="155"/>
    </location>
</feature>
<name>A0AAN7CNL4_9PEZI</name>
<dbReference type="InterPro" id="IPR018060">
    <property type="entry name" value="HTH_AraC"/>
</dbReference>
<evidence type="ECO:0000256" key="2">
    <source>
        <dbReference type="ARBA" id="ARBA00022603"/>
    </source>
</evidence>
<evidence type="ECO:0000313" key="8">
    <source>
        <dbReference type="EMBL" id="KAK4244357.1"/>
    </source>
</evidence>
<dbReference type="PROSITE" id="PS01124">
    <property type="entry name" value="HTH_ARAC_FAMILY_2"/>
    <property type="match status" value="1"/>
</dbReference>
<sequence length="194" mass="20706">MFKTPESRWRALQARNPLAASAFVYAVTSTRIFCRPACPSRLARRANIVFFDSATDAQSAGFRACKRCQPSSSFSSPSSSSQTHPLDPSKAGSIGVGPQQQQKEATVRKACELVKAAGGKITLEQLAGGIGLSPRYFHGVFKAVMGVTPSGYAARVRSQRAAEESGKGTLSEEWEGIEWSPPVSKYDGDGGTQS</sequence>
<evidence type="ECO:0000313" key="9">
    <source>
        <dbReference type="Proteomes" id="UP001303647"/>
    </source>
</evidence>
<dbReference type="GO" id="GO:0008270">
    <property type="term" value="F:zinc ion binding"/>
    <property type="evidence" value="ECO:0007669"/>
    <property type="project" value="InterPro"/>
</dbReference>
<keyword evidence="3" id="KW-0805">Transcription regulation</keyword>
<comment type="cofactor">
    <cofactor evidence="1">
        <name>Zn(2+)</name>
        <dbReference type="ChEBI" id="CHEBI:29105"/>
    </cofactor>
</comment>
<dbReference type="InterPro" id="IPR004026">
    <property type="entry name" value="Ada_DNA_repair_Zn-bd"/>
</dbReference>
<dbReference type="SUPFAM" id="SSF57884">
    <property type="entry name" value="Ada DNA repair protein, N-terminal domain (N-Ada 10)"/>
    <property type="match status" value="1"/>
</dbReference>
<keyword evidence="2" id="KW-0489">Methyltransferase</keyword>
<dbReference type="GO" id="GO:0008168">
    <property type="term" value="F:methyltransferase activity"/>
    <property type="evidence" value="ECO:0007669"/>
    <property type="project" value="UniProtKB-KW"/>
</dbReference>
<dbReference type="Proteomes" id="UP001303647">
    <property type="component" value="Unassembled WGS sequence"/>
</dbReference>
<evidence type="ECO:0000256" key="3">
    <source>
        <dbReference type="ARBA" id="ARBA00023015"/>
    </source>
</evidence>
<dbReference type="GO" id="GO:0032259">
    <property type="term" value="P:methylation"/>
    <property type="evidence" value="ECO:0007669"/>
    <property type="project" value="UniProtKB-KW"/>
</dbReference>
<feature type="region of interest" description="Disordered" evidence="6">
    <location>
        <begin position="160"/>
        <end position="194"/>
    </location>
</feature>
<evidence type="ECO:0000259" key="7">
    <source>
        <dbReference type="PROSITE" id="PS01124"/>
    </source>
</evidence>
<dbReference type="EMBL" id="MU857743">
    <property type="protein sequence ID" value="KAK4244357.1"/>
    <property type="molecule type" value="Genomic_DNA"/>
</dbReference>
<dbReference type="InterPro" id="IPR009057">
    <property type="entry name" value="Homeodomain-like_sf"/>
</dbReference>
<keyword evidence="4" id="KW-0010">Activator</keyword>
<dbReference type="SUPFAM" id="SSF46689">
    <property type="entry name" value="Homeodomain-like"/>
    <property type="match status" value="1"/>
</dbReference>
<feature type="region of interest" description="Disordered" evidence="6">
    <location>
        <begin position="72"/>
        <end position="101"/>
    </location>
</feature>
<keyword evidence="5" id="KW-0804">Transcription</keyword>
<dbReference type="Pfam" id="PF00165">
    <property type="entry name" value="HTH_AraC"/>
    <property type="match status" value="1"/>
</dbReference>
<evidence type="ECO:0000256" key="5">
    <source>
        <dbReference type="ARBA" id="ARBA00023163"/>
    </source>
</evidence>
<keyword evidence="2" id="KW-0808">Transferase</keyword>
<dbReference type="Pfam" id="PF02805">
    <property type="entry name" value="Ada_Zn_binding"/>
    <property type="match status" value="1"/>
</dbReference>
<reference evidence="8" key="2">
    <citation type="submission" date="2023-05" db="EMBL/GenBank/DDBJ databases">
        <authorList>
            <consortium name="Lawrence Berkeley National Laboratory"/>
            <person name="Steindorff A."/>
            <person name="Hensen N."/>
            <person name="Bonometti L."/>
            <person name="Westerberg I."/>
            <person name="Brannstrom I.O."/>
            <person name="Guillou S."/>
            <person name="Cros-Aarteil S."/>
            <person name="Calhoun S."/>
            <person name="Haridas S."/>
            <person name="Kuo A."/>
            <person name="Mondo S."/>
            <person name="Pangilinan J."/>
            <person name="Riley R."/>
            <person name="Labutti K."/>
            <person name="Andreopoulos B."/>
            <person name="Lipzen A."/>
            <person name="Chen C."/>
            <person name="Yanf M."/>
            <person name="Daum C."/>
            <person name="Ng V."/>
            <person name="Clum A."/>
            <person name="Ohm R."/>
            <person name="Martin F."/>
            <person name="Silar P."/>
            <person name="Natvig D."/>
            <person name="Lalanne C."/>
            <person name="Gautier V."/>
            <person name="Ament-Velasquez S.L."/>
            <person name="Kruys A."/>
            <person name="Hutchinson M.I."/>
            <person name="Powell A.J."/>
            <person name="Barry K."/>
            <person name="Miller A.N."/>
            <person name="Grigoriev I.V."/>
            <person name="Debuchy R."/>
            <person name="Gladieux P."/>
            <person name="Thoren M.H."/>
            <person name="Johannesson H."/>
        </authorList>
    </citation>
    <scope>NUCLEOTIDE SEQUENCE</scope>
    <source>
        <strain evidence="8">CBS 359.72</strain>
    </source>
</reference>
<evidence type="ECO:0000256" key="4">
    <source>
        <dbReference type="ARBA" id="ARBA00023159"/>
    </source>
</evidence>
<dbReference type="GO" id="GO:0003700">
    <property type="term" value="F:DNA-binding transcription factor activity"/>
    <property type="evidence" value="ECO:0007669"/>
    <property type="project" value="InterPro"/>
</dbReference>
<proteinExistence type="predicted"/>
<dbReference type="InterPro" id="IPR035451">
    <property type="entry name" value="Ada-like_dom_sf"/>
</dbReference>
<gene>
    <name evidence="8" type="ORF">C7999DRAFT_35282</name>
</gene>
<organism evidence="8 9">
    <name type="scientific">Corynascus novoguineensis</name>
    <dbReference type="NCBI Taxonomy" id="1126955"/>
    <lineage>
        <taxon>Eukaryota</taxon>
        <taxon>Fungi</taxon>
        <taxon>Dikarya</taxon>
        <taxon>Ascomycota</taxon>
        <taxon>Pezizomycotina</taxon>
        <taxon>Sordariomycetes</taxon>
        <taxon>Sordariomycetidae</taxon>
        <taxon>Sordariales</taxon>
        <taxon>Chaetomiaceae</taxon>
        <taxon>Corynascus</taxon>
    </lineage>
</organism>
<keyword evidence="9" id="KW-1185">Reference proteome</keyword>
<evidence type="ECO:0000256" key="1">
    <source>
        <dbReference type="ARBA" id="ARBA00001947"/>
    </source>
</evidence>
<dbReference type="GO" id="GO:0043565">
    <property type="term" value="F:sequence-specific DNA binding"/>
    <property type="evidence" value="ECO:0007669"/>
    <property type="project" value="InterPro"/>
</dbReference>